<reference evidence="2 3" key="1">
    <citation type="submission" date="2015-12" db="EMBL/GenBank/DDBJ databases">
        <title>The genome of Folsomia candida.</title>
        <authorList>
            <person name="Faddeeva A."/>
            <person name="Derks M.F."/>
            <person name="Anvar Y."/>
            <person name="Smit S."/>
            <person name="Van Straalen N."/>
            <person name="Roelofs D."/>
        </authorList>
    </citation>
    <scope>NUCLEOTIDE SEQUENCE [LARGE SCALE GENOMIC DNA]</scope>
    <source>
        <strain evidence="2 3">VU population</strain>
        <tissue evidence="2">Whole body</tissue>
    </source>
</reference>
<dbReference type="AlphaFoldDB" id="A0A226DSB8"/>
<organism evidence="2 3">
    <name type="scientific">Folsomia candida</name>
    <name type="common">Springtail</name>
    <dbReference type="NCBI Taxonomy" id="158441"/>
    <lineage>
        <taxon>Eukaryota</taxon>
        <taxon>Metazoa</taxon>
        <taxon>Ecdysozoa</taxon>
        <taxon>Arthropoda</taxon>
        <taxon>Hexapoda</taxon>
        <taxon>Collembola</taxon>
        <taxon>Entomobryomorpha</taxon>
        <taxon>Isotomoidea</taxon>
        <taxon>Isotomidae</taxon>
        <taxon>Proisotominae</taxon>
        <taxon>Folsomia</taxon>
    </lineage>
</organism>
<evidence type="ECO:0000313" key="2">
    <source>
        <dbReference type="EMBL" id="OXA48109.1"/>
    </source>
</evidence>
<keyword evidence="1" id="KW-0812">Transmembrane</keyword>
<keyword evidence="1" id="KW-1133">Transmembrane helix</keyword>
<keyword evidence="1" id="KW-0472">Membrane</keyword>
<feature type="transmembrane region" description="Helical" evidence="1">
    <location>
        <begin position="166"/>
        <end position="184"/>
    </location>
</feature>
<evidence type="ECO:0000313" key="3">
    <source>
        <dbReference type="Proteomes" id="UP000198287"/>
    </source>
</evidence>
<proteinExistence type="predicted"/>
<comment type="caution">
    <text evidence="2">The sequence shown here is derived from an EMBL/GenBank/DDBJ whole genome shotgun (WGS) entry which is preliminary data.</text>
</comment>
<sequence>MTTKVITPFEEKPIGTIDEFGMNKYKLLVREETEGNLLAKHIHLPKKYWNTTIKINPEINLLEGVYDDPFKMFGKFQRTSCFIVKESMPVGMSLWTLRLPLARKTRGYLEQLRSCGITGWWGEWVVRRKIKQYILNKIKKNGITRSEFLPGVTQPMPLVLESKPTIIFLFYICLIVCGMFCFLVEKCMHYG</sequence>
<name>A0A226DSB8_FOLCA</name>
<dbReference type="Proteomes" id="UP000198287">
    <property type="component" value="Unassembled WGS sequence"/>
</dbReference>
<protein>
    <submittedName>
        <fullName evidence="2">Uncharacterized protein</fullName>
    </submittedName>
</protein>
<keyword evidence="3" id="KW-1185">Reference proteome</keyword>
<accession>A0A226DSB8</accession>
<dbReference type="EMBL" id="LNIX01000012">
    <property type="protein sequence ID" value="OXA48109.1"/>
    <property type="molecule type" value="Genomic_DNA"/>
</dbReference>
<gene>
    <name evidence="2" type="ORF">Fcan01_16871</name>
</gene>
<evidence type="ECO:0000256" key="1">
    <source>
        <dbReference type="SAM" id="Phobius"/>
    </source>
</evidence>